<dbReference type="InterPro" id="IPR051480">
    <property type="entry name" value="Endocytic_GEF_Adapter"/>
</dbReference>
<protein>
    <recommendedName>
        <fullName evidence="16">Intersectin-1</fullName>
    </recommendedName>
</protein>
<dbReference type="GO" id="GO:0005509">
    <property type="term" value="F:calcium ion binding"/>
    <property type="evidence" value="ECO:0007669"/>
    <property type="project" value="InterPro"/>
</dbReference>
<evidence type="ECO:0000256" key="4">
    <source>
        <dbReference type="ARBA" id="ARBA00022583"/>
    </source>
</evidence>
<evidence type="ECO:0000256" key="7">
    <source>
        <dbReference type="SAM" id="Coils"/>
    </source>
</evidence>
<evidence type="ECO:0000259" key="12">
    <source>
        <dbReference type="PROSITE" id="PS50031"/>
    </source>
</evidence>
<dbReference type="PROSITE" id="PS00018">
    <property type="entry name" value="EF_HAND_1"/>
    <property type="match status" value="2"/>
</dbReference>
<proteinExistence type="predicted"/>
<dbReference type="CDD" id="cd00160">
    <property type="entry name" value="RhoGEF"/>
    <property type="match status" value="1"/>
</dbReference>
<dbReference type="SUPFAM" id="SSF50044">
    <property type="entry name" value="SH3-domain"/>
    <property type="match status" value="4"/>
</dbReference>
<dbReference type="PROSITE" id="PS50004">
    <property type="entry name" value="C2"/>
    <property type="match status" value="1"/>
</dbReference>
<evidence type="ECO:0008006" key="16">
    <source>
        <dbReference type="Google" id="ProtNLM"/>
    </source>
</evidence>
<dbReference type="SMART" id="SM00325">
    <property type="entry name" value="RhoGEF"/>
    <property type="match status" value="1"/>
</dbReference>
<dbReference type="Pfam" id="PF00168">
    <property type="entry name" value="C2"/>
    <property type="match status" value="1"/>
</dbReference>
<feature type="domain" description="C2" evidence="10">
    <location>
        <begin position="1406"/>
        <end position="1520"/>
    </location>
</feature>
<dbReference type="GO" id="GO:0005085">
    <property type="term" value="F:guanyl-nucleotide exchange factor activity"/>
    <property type="evidence" value="ECO:0007669"/>
    <property type="project" value="InterPro"/>
</dbReference>
<dbReference type="SMART" id="SM00239">
    <property type="entry name" value="C2"/>
    <property type="match status" value="1"/>
</dbReference>
<feature type="domain" description="DH" evidence="11">
    <location>
        <begin position="1072"/>
        <end position="1257"/>
    </location>
</feature>
<dbReference type="InterPro" id="IPR035892">
    <property type="entry name" value="C2_domain_sf"/>
</dbReference>
<feature type="domain" description="SH3" evidence="9">
    <location>
        <begin position="986"/>
        <end position="1045"/>
    </location>
</feature>
<dbReference type="SUPFAM" id="SSF50729">
    <property type="entry name" value="PH domain-like"/>
    <property type="match status" value="1"/>
</dbReference>
<dbReference type="Pfam" id="PF14604">
    <property type="entry name" value="SH3_9"/>
    <property type="match status" value="2"/>
</dbReference>
<feature type="domain" description="SH3" evidence="9">
    <location>
        <begin position="707"/>
        <end position="769"/>
    </location>
</feature>
<feature type="coiled-coil region" evidence="7">
    <location>
        <begin position="497"/>
        <end position="642"/>
    </location>
</feature>
<dbReference type="InterPro" id="IPR036028">
    <property type="entry name" value="SH3-like_dom_sf"/>
</dbReference>
<dbReference type="InterPro" id="IPR011992">
    <property type="entry name" value="EF-hand-dom_pair"/>
</dbReference>
<dbReference type="PRINTS" id="PR00452">
    <property type="entry name" value="SH3DOMAIN"/>
</dbReference>
<dbReference type="SMART" id="SM00054">
    <property type="entry name" value="EFh"/>
    <property type="match status" value="2"/>
</dbReference>
<feature type="domain" description="EH" evidence="12">
    <location>
        <begin position="245"/>
        <end position="334"/>
    </location>
</feature>
<organism evidence="14">
    <name type="scientific">Darwinula stevensoni</name>
    <dbReference type="NCBI Taxonomy" id="69355"/>
    <lineage>
        <taxon>Eukaryota</taxon>
        <taxon>Metazoa</taxon>
        <taxon>Ecdysozoa</taxon>
        <taxon>Arthropoda</taxon>
        <taxon>Crustacea</taxon>
        <taxon>Oligostraca</taxon>
        <taxon>Ostracoda</taxon>
        <taxon>Podocopa</taxon>
        <taxon>Podocopida</taxon>
        <taxon>Darwinulocopina</taxon>
        <taxon>Darwinuloidea</taxon>
        <taxon>Darwinulidae</taxon>
        <taxon>Darwinula</taxon>
    </lineage>
</organism>
<dbReference type="InterPro" id="IPR000261">
    <property type="entry name" value="EH_dom"/>
</dbReference>
<evidence type="ECO:0000256" key="2">
    <source>
        <dbReference type="ARBA" id="ARBA00022443"/>
    </source>
</evidence>
<evidence type="ECO:0000259" key="11">
    <source>
        <dbReference type="PROSITE" id="PS50010"/>
    </source>
</evidence>
<dbReference type="Pfam" id="PF16652">
    <property type="entry name" value="PH_13"/>
    <property type="match status" value="1"/>
</dbReference>
<feature type="domain" description="EF-hand" evidence="13">
    <location>
        <begin position="42"/>
        <end position="77"/>
    </location>
</feature>
<dbReference type="OrthoDB" id="207120at2759"/>
<evidence type="ECO:0000259" key="13">
    <source>
        <dbReference type="PROSITE" id="PS50222"/>
    </source>
</evidence>
<feature type="region of interest" description="Disordered" evidence="8">
    <location>
        <begin position="394"/>
        <end position="414"/>
    </location>
</feature>
<dbReference type="PROSITE" id="PS50002">
    <property type="entry name" value="SH3"/>
    <property type="match status" value="4"/>
</dbReference>
<dbReference type="FunFam" id="1.10.238.10:FF:000055">
    <property type="entry name" value="Intersectin-1 isoform 1"/>
    <property type="match status" value="1"/>
</dbReference>
<dbReference type="EMBL" id="LR899828">
    <property type="protein sequence ID" value="CAD7242739.1"/>
    <property type="molecule type" value="Genomic_DNA"/>
</dbReference>
<dbReference type="Pfam" id="PF07653">
    <property type="entry name" value="SH3_2"/>
    <property type="match status" value="1"/>
</dbReference>
<keyword evidence="2 6" id="KW-0728">SH3 domain</keyword>
<dbReference type="SMART" id="SM00027">
    <property type="entry name" value="EH"/>
    <property type="match status" value="2"/>
</dbReference>
<dbReference type="InterPro" id="IPR018247">
    <property type="entry name" value="EF_Hand_1_Ca_BS"/>
</dbReference>
<feature type="region of interest" description="Disordered" evidence="8">
    <location>
        <begin position="331"/>
        <end position="356"/>
    </location>
</feature>
<dbReference type="GO" id="GO:0035025">
    <property type="term" value="P:positive regulation of Rho protein signal transduction"/>
    <property type="evidence" value="ECO:0007669"/>
    <property type="project" value="TreeGrafter"/>
</dbReference>
<dbReference type="PROSITE" id="PS50222">
    <property type="entry name" value="EF_HAND_2"/>
    <property type="match status" value="2"/>
</dbReference>
<keyword evidence="5" id="KW-0106">Calcium</keyword>
<dbReference type="Pfam" id="PF12763">
    <property type="entry name" value="EH"/>
    <property type="match status" value="2"/>
</dbReference>
<dbReference type="PROSITE" id="PS50010">
    <property type="entry name" value="DH_2"/>
    <property type="match status" value="1"/>
</dbReference>
<dbReference type="InterPro" id="IPR011993">
    <property type="entry name" value="PH-like_dom_sf"/>
</dbReference>
<dbReference type="SUPFAM" id="SSF49562">
    <property type="entry name" value="C2 domain (Calcium/lipid-binding domain, CaLB)"/>
    <property type="match status" value="1"/>
</dbReference>
<keyword evidence="4" id="KW-0254">Endocytosis</keyword>
<dbReference type="InterPro" id="IPR000219">
    <property type="entry name" value="DH_dom"/>
</dbReference>
<sequence length="1548" mass="173082">MDPWAITPAEQQRHENHFKALNPVGGMITGAQAKGFLLQSQLPPAVLAQIWALADVNGDGKMDIMEFSIACKLITNKLKGMELPKFLPPGLKLGTLMSPPVVSPPTSIQTPPVMSPPSSVHGPLPMGNIPPIGAIQPMPMAPTAVSSPPLLMSSAPNVGVISSAPLVTSAFQQPIHTSSVPQGIFHDAGLMSTGVGAAIPTSLISVVKPTTLSQLPLTSTPPASAGGRRSSDMMSPPDWAIPQPSKLKYTQQFNQADKLKSGYLTGQQARSLLLQTSVQQTTLAKIWSLADVDGDGRLTCEEFVLAMHLTDVVKRGETLPVKLSLDLIPPSFRRPGSKPGTPGSLLNGMGPQVLPHQPPVEEQIAKAIPASFEDKRKENFDRGNAELERRRKALQEQEERELEERRRKEREEQERLEKIRLEQEAKKKAELEAQLERQRELQRAREEEQRRLLEQKEAARKEAERQRQLEWEKQRRTELLQIRQREQEKVLHLKSQKQTVSIQVTQLTDKIKELTEKMSEARKGVAQVKGTIDGMRVTRDTKLAEISNYKTQLREQNQRLMQVIAEKTRLSEKSRISATNSPAGQDLTALAVQKAQKEAAIQKLKEKAEEMETLKASRMGELEKQNEEMAELKQKLSDTHHNLSRLYQTFSEKRRKVLEIRENQKNERIRAAIYPTTVWEDLPSETPKASPSTTTIIGQQLPIVGLEQEVKYQAIYAFEARNPDELSLNPGDIVLLVPSRVPVEPGWLHGKVDGRVGIFPEAYVEPLQAEPEALEPEPAPAFVNANEAAEVPTDGILDYARTLYPYEPVEAGDLRFNEGEVVCVTKKDGDWWSGYVGDPSRSGLFPANYVTCIDPPTEVDSCEAPENTQPAFPPPLAGEISQIDAGPEPFGKGKKVEIAQVIAPYTATTPEQLSLIRGQLIQVKKKSSSGWWEGELQAKGQKKKSGWFPASYVKVKSGSGSVSSSTRTSPLPRELADFETTAFPFNIREEVVALFPYEAQNDDELTFAKGDHIIVTEHISSDWWKGDLHGIIGVFPANHVEVLKTLPDLNLPASLTDTLTRTLNSLSPVEKKRQAAIQELISTEQAYVNDISFVLEVFAKPLVSTGALTQEESNMIFVNWEDLYVCNNNLLRALRVRKKMSEHGIIHMIGDVLCENIPCLTPYIRFCSCQLKAAALIQKKTESVPLFQETVKQCQSDPRAKGMPLSSFLLKPMQRITRYPLTFKEILNHTPLEHADRGNMEEALSKAEELCSQVNEGVRETENSDRLEWMQGHINCESLSDRLTFNSLTNALGPRKFLHYGPLYKSKSGKELMGFLCNDFLLLVAPNSPLPKKSFVIERNPPIFFRLYREPIMLNELLLSKAEDYPEETHFVVKGLDHVISLRAPSPTEKNLWMRRFQDAINSYAQTEKSLLQRKASEVAPKGRVLVTVQEAYKLVRVGKCDAYCEVSIGSQVSRTRVVPGTNHPKWNASMQFKVKDLKEDVLCFTVYHKAHFAPNEFLGRTEMRLSDVMEESGATHGAVIKRLLLFEVESGELVVKFHLQLFNSIIH</sequence>
<feature type="domain" description="SH3" evidence="9">
    <location>
        <begin position="795"/>
        <end position="855"/>
    </location>
</feature>
<feature type="domain" description="EH" evidence="12">
    <location>
        <begin position="10"/>
        <end position="91"/>
    </location>
</feature>
<dbReference type="InterPro" id="IPR035899">
    <property type="entry name" value="DBL_dom_sf"/>
</dbReference>
<evidence type="ECO:0000259" key="10">
    <source>
        <dbReference type="PROSITE" id="PS50004"/>
    </source>
</evidence>
<dbReference type="SUPFAM" id="SSF48065">
    <property type="entry name" value="DBL homology domain (DH-domain)"/>
    <property type="match status" value="1"/>
</dbReference>
<dbReference type="PROSITE" id="PS50031">
    <property type="entry name" value="EH"/>
    <property type="match status" value="2"/>
</dbReference>
<dbReference type="Pfam" id="PF00018">
    <property type="entry name" value="SH3_1"/>
    <property type="match status" value="1"/>
</dbReference>
<dbReference type="Gene3D" id="2.30.30.40">
    <property type="entry name" value="SH3 Domains"/>
    <property type="match status" value="4"/>
</dbReference>
<evidence type="ECO:0000256" key="1">
    <source>
        <dbReference type="ARBA" id="ARBA00004496"/>
    </source>
</evidence>
<dbReference type="Gene3D" id="1.20.900.10">
    <property type="entry name" value="Dbl homology (DH) domain"/>
    <property type="match status" value="1"/>
</dbReference>
<keyword evidence="15" id="KW-1185">Reference proteome</keyword>
<feature type="domain" description="SH3" evidence="9">
    <location>
        <begin position="894"/>
        <end position="958"/>
    </location>
</feature>
<dbReference type="InterPro" id="IPR001849">
    <property type="entry name" value="PH_domain"/>
</dbReference>
<evidence type="ECO:0000256" key="6">
    <source>
        <dbReference type="PROSITE-ProRule" id="PRU00192"/>
    </source>
</evidence>
<gene>
    <name evidence="14" type="ORF">DSTB1V02_LOCUS2691</name>
</gene>
<accession>A0A7R8X2U2</accession>
<dbReference type="SUPFAM" id="SSF47473">
    <property type="entry name" value="EF-hand"/>
    <property type="match status" value="2"/>
</dbReference>
<keyword evidence="3" id="KW-0963">Cytoplasm</keyword>
<dbReference type="Proteomes" id="UP000677054">
    <property type="component" value="Unassembled WGS sequence"/>
</dbReference>
<dbReference type="InterPro" id="IPR002048">
    <property type="entry name" value="EF_hand_dom"/>
</dbReference>
<dbReference type="GO" id="GO:0005737">
    <property type="term" value="C:cytoplasm"/>
    <property type="evidence" value="ECO:0007669"/>
    <property type="project" value="UniProtKB-SubCell"/>
</dbReference>
<name>A0A7R8X2U2_9CRUS</name>
<keyword evidence="7" id="KW-0175">Coiled coil</keyword>
<dbReference type="PANTHER" id="PTHR46006:SF6">
    <property type="entry name" value="INTERSECTIN-2 ISOFORM X1"/>
    <property type="match status" value="1"/>
</dbReference>
<dbReference type="PRINTS" id="PR00499">
    <property type="entry name" value="P67PHOX"/>
</dbReference>
<dbReference type="CDD" id="cd00052">
    <property type="entry name" value="EH"/>
    <property type="match status" value="2"/>
</dbReference>
<dbReference type="InterPro" id="IPR001452">
    <property type="entry name" value="SH3_domain"/>
</dbReference>
<feature type="compositionally biased region" description="Low complexity" evidence="8">
    <location>
        <begin position="215"/>
        <end position="224"/>
    </location>
</feature>
<dbReference type="Pfam" id="PF00621">
    <property type="entry name" value="RhoGEF"/>
    <property type="match status" value="1"/>
</dbReference>
<dbReference type="InterPro" id="IPR000008">
    <property type="entry name" value="C2_dom"/>
</dbReference>
<feature type="domain" description="EF-hand" evidence="13">
    <location>
        <begin position="278"/>
        <end position="313"/>
    </location>
</feature>
<dbReference type="SMART" id="SM00326">
    <property type="entry name" value="SH3"/>
    <property type="match status" value="4"/>
</dbReference>
<comment type="subcellular location">
    <subcellularLocation>
        <location evidence="1">Cytoplasm</location>
    </subcellularLocation>
</comment>
<evidence type="ECO:0000256" key="8">
    <source>
        <dbReference type="SAM" id="MobiDB-lite"/>
    </source>
</evidence>
<dbReference type="GO" id="GO:0006897">
    <property type="term" value="P:endocytosis"/>
    <property type="evidence" value="ECO:0007669"/>
    <property type="project" value="UniProtKB-KW"/>
</dbReference>
<dbReference type="PANTHER" id="PTHR46006">
    <property type="entry name" value="RHO GUANINE NUCLEOTIDE EXCHANGE FACTOR AT 64C, ISOFORM A"/>
    <property type="match status" value="1"/>
</dbReference>
<evidence type="ECO:0000313" key="14">
    <source>
        <dbReference type="EMBL" id="CAD7242739.1"/>
    </source>
</evidence>
<evidence type="ECO:0000259" key="9">
    <source>
        <dbReference type="PROSITE" id="PS50002"/>
    </source>
</evidence>
<dbReference type="CDD" id="cd11839">
    <property type="entry name" value="SH3_Intersectin_4"/>
    <property type="match status" value="1"/>
</dbReference>
<dbReference type="Gene3D" id="2.60.40.150">
    <property type="entry name" value="C2 domain"/>
    <property type="match status" value="1"/>
</dbReference>
<evidence type="ECO:0000256" key="5">
    <source>
        <dbReference type="ARBA" id="ARBA00022837"/>
    </source>
</evidence>
<feature type="region of interest" description="Disordered" evidence="8">
    <location>
        <begin position="215"/>
        <end position="236"/>
    </location>
</feature>
<dbReference type="Gene3D" id="2.30.29.30">
    <property type="entry name" value="Pleckstrin-homology domain (PH domain)/Phosphotyrosine-binding domain (PTB)"/>
    <property type="match status" value="1"/>
</dbReference>
<evidence type="ECO:0000256" key="3">
    <source>
        <dbReference type="ARBA" id="ARBA00022490"/>
    </source>
</evidence>
<dbReference type="EMBL" id="CAJPEV010000311">
    <property type="protein sequence ID" value="CAG0883810.1"/>
    <property type="molecule type" value="Genomic_DNA"/>
</dbReference>
<dbReference type="Gene3D" id="1.10.238.10">
    <property type="entry name" value="EF-hand"/>
    <property type="match status" value="2"/>
</dbReference>
<evidence type="ECO:0000313" key="15">
    <source>
        <dbReference type="Proteomes" id="UP000677054"/>
    </source>
</evidence>
<reference evidence="14" key="1">
    <citation type="submission" date="2020-11" db="EMBL/GenBank/DDBJ databases">
        <authorList>
            <person name="Tran Van P."/>
        </authorList>
    </citation>
    <scope>NUCLEOTIDE SEQUENCE</scope>
</reference>
<dbReference type="SMART" id="SM00233">
    <property type="entry name" value="PH"/>
    <property type="match status" value="1"/>
</dbReference>